<dbReference type="InterPro" id="IPR001478">
    <property type="entry name" value="PDZ"/>
</dbReference>
<dbReference type="Pfam" id="PF04187">
    <property type="entry name" value="Cofac_haem_bdg"/>
    <property type="match status" value="1"/>
</dbReference>
<evidence type="ECO:0000259" key="2">
    <source>
        <dbReference type="PROSITE" id="PS50106"/>
    </source>
</evidence>
<dbReference type="SUPFAM" id="SSF50156">
    <property type="entry name" value="PDZ domain-like"/>
    <property type="match status" value="1"/>
</dbReference>
<dbReference type="InterPro" id="IPR036034">
    <property type="entry name" value="PDZ_sf"/>
</dbReference>
<feature type="chain" id="PRO_5013399108" evidence="1">
    <location>
        <begin position="26"/>
        <end position="387"/>
    </location>
</feature>
<dbReference type="InterPro" id="IPR007314">
    <property type="entry name" value="Cofac_haem-bd_dom"/>
</dbReference>
<dbReference type="SUPFAM" id="SSF159501">
    <property type="entry name" value="EreA/ChaN-like"/>
    <property type="match status" value="1"/>
</dbReference>
<proteinExistence type="predicted"/>
<dbReference type="Pfam" id="PF13180">
    <property type="entry name" value="PDZ_2"/>
    <property type="match status" value="1"/>
</dbReference>
<reference evidence="3 4" key="1">
    <citation type="submission" date="2017-08" db="EMBL/GenBank/DDBJ databases">
        <title>Halomonas alkalisoli sp. nov., isolated from saline alkaline soil.</title>
        <authorList>
            <person name="Wang D."/>
            <person name="Zhang G."/>
        </authorList>
    </citation>
    <scope>NUCLEOTIDE SEQUENCE [LARGE SCALE GENOMIC DNA]</scope>
    <source>
        <strain evidence="3 4">WRN001</strain>
    </source>
</reference>
<accession>A0A2A2ERM7</accession>
<keyword evidence="1" id="KW-0732">Signal</keyword>
<dbReference type="Gene3D" id="3.40.50.11550">
    <property type="match status" value="1"/>
</dbReference>
<dbReference type="Gene3D" id="2.30.42.10">
    <property type="match status" value="1"/>
</dbReference>
<protein>
    <submittedName>
        <fullName evidence="3">PDZ/DHR/GLGF protein</fullName>
    </submittedName>
</protein>
<feature type="domain" description="PDZ" evidence="2">
    <location>
        <begin position="289"/>
        <end position="372"/>
    </location>
</feature>
<dbReference type="EMBL" id="NSKB01000006">
    <property type="protein sequence ID" value="PAU75786.1"/>
    <property type="molecule type" value="Genomic_DNA"/>
</dbReference>
<sequence>MPSRRTTFCAALLATALLMPLAALAETCPAPGEWRLDDGRHASNATMMRELASHEVVLLGEQHDRLAHHRWQLHTLSGLHGHRDDLLIGLEMLPRESQPALDAWVAGELDEAQFLAQSGWHEHWGHDPALYLPILHFARMQQIPLVALNILPALRQRLASEGWDSVPAEQRHDLTPPAAPQAAYRERLAAVFAQHPGDDESGYGVERFIAAQLAWDRAMAEGIHEALVDHASEASGTPLLVALIGQGHLTYGHGVPHQLADLGVAAQQTLLPWQPNGQCQPPAGLADALYALADEDGFEPATPARLGVMIDSHADGVLIQAVGDDSIAERAGLVSGDVIVEAAGRPVASPGELIAVVRDQPPGTLLPLGISRQGDREEVLARFPPRH</sequence>
<dbReference type="RefSeq" id="WP_095622206.1">
    <property type="nucleotide sequence ID" value="NZ_NSKB01000006.1"/>
</dbReference>
<dbReference type="CDD" id="cd14727">
    <property type="entry name" value="ChanN-like"/>
    <property type="match status" value="1"/>
</dbReference>
<keyword evidence="4" id="KW-1185">Reference proteome</keyword>
<dbReference type="Proteomes" id="UP000217771">
    <property type="component" value="Unassembled WGS sequence"/>
</dbReference>
<dbReference type="SMART" id="SM00228">
    <property type="entry name" value="PDZ"/>
    <property type="match status" value="1"/>
</dbReference>
<organism evidence="3 4">
    <name type="scientific">Halomonas salipaludis</name>
    <dbReference type="NCBI Taxonomy" id="2032625"/>
    <lineage>
        <taxon>Bacteria</taxon>
        <taxon>Pseudomonadati</taxon>
        <taxon>Pseudomonadota</taxon>
        <taxon>Gammaproteobacteria</taxon>
        <taxon>Oceanospirillales</taxon>
        <taxon>Halomonadaceae</taxon>
        <taxon>Halomonas</taxon>
    </lineage>
</organism>
<feature type="signal peptide" evidence="1">
    <location>
        <begin position="1"/>
        <end position="25"/>
    </location>
</feature>
<evidence type="ECO:0000256" key="1">
    <source>
        <dbReference type="SAM" id="SignalP"/>
    </source>
</evidence>
<evidence type="ECO:0000313" key="4">
    <source>
        <dbReference type="Proteomes" id="UP000217771"/>
    </source>
</evidence>
<name>A0A2A2ERM7_9GAMM</name>
<dbReference type="OrthoDB" id="9795827at2"/>
<gene>
    <name evidence="3" type="ORF">CK498_17900</name>
</gene>
<evidence type="ECO:0000313" key="3">
    <source>
        <dbReference type="EMBL" id="PAU75786.1"/>
    </source>
</evidence>
<dbReference type="AlphaFoldDB" id="A0A2A2ERM7"/>
<comment type="caution">
    <text evidence="3">The sequence shown here is derived from an EMBL/GenBank/DDBJ whole genome shotgun (WGS) entry which is preliminary data.</text>
</comment>
<dbReference type="PROSITE" id="PS50106">
    <property type="entry name" value="PDZ"/>
    <property type="match status" value="1"/>
</dbReference>